<dbReference type="Proteomes" id="UP000604825">
    <property type="component" value="Unassembled WGS sequence"/>
</dbReference>
<feature type="compositionally biased region" description="Acidic residues" evidence="2">
    <location>
        <begin position="411"/>
        <end position="425"/>
    </location>
</feature>
<dbReference type="AlphaFoldDB" id="A0A811QZS9"/>
<feature type="region of interest" description="Disordered" evidence="2">
    <location>
        <begin position="595"/>
        <end position="615"/>
    </location>
</feature>
<feature type="region of interest" description="Disordered" evidence="2">
    <location>
        <begin position="411"/>
        <end position="465"/>
    </location>
</feature>
<feature type="coiled-coil region" evidence="1">
    <location>
        <begin position="351"/>
        <end position="378"/>
    </location>
</feature>
<feature type="region of interest" description="Disordered" evidence="2">
    <location>
        <begin position="82"/>
        <end position="114"/>
    </location>
</feature>
<accession>A0A811QZS9</accession>
<protein>
    <recommendedName>
        <fullName evidence="5">DUF4219 domain-containing protein</fullName>
    </recommendedName>
</protein>
<sequence length="649" mass="72191">MATNEKFDVRAPFFDGTDYDYWKARMTNYLKGKSLKLWKITQNATYVIPAEEPTDAAEIGLLETNHRAVAILQASICKTEYDRGNNSSRRQEKFRERKKKKDKQWKKGGQKYSDKQVAKAANVLLSSLGQYVSGGSSDSSDSDSRDETPKKKTDGLCFITDAGINDGICTMALEGDASTDSNDETSDDEVDTSAEQRIANLTKIVHKQNKVLAKLKTDYDKTCAELATLKNAASNPAEPDECEECSIHMISLSKLQTKYSSIVDDRDKLYAELNELRSRSNLLGTCVSCPLLKVDLDNALCRVKIFEEHTCPDLPDCLICPTLRSELNVAKSHIVELEKHTCPVLPSCLTCPNFVVENNDLRAKLADLEEENKHLRTILGWCSIREPQIGMAIAQIKRGDDEIGQDIFEDEKEEDGCDDDDDDDAQPAMQGEPGAQPEQAPSTTLEDGPSPTHTSTAEPAASPTVDHVPAAVEGEAISERTAPRHIQNRHPTKNIIGNLDERTTRNRGCGCGDSGDKVHAATSEETKIGCQRRKTAGRRRADRGLRSRDKAIVTVSSHRTATRWEDVEEVSDYATKSGVSWLSHKAMHRHRGASCGVVGEDGNSSDRDTISDGRRRHREITSRRWRDRGHRGICHRGCNWNLRPYVGFI</sequence>
<evidence type="ECO:0000256" key="2">
    <source>
        <dbReference type="SAM" id="MobiDB-lite"/>
    </source>
</evidence>
<gene>
    <name evidence="3" type="ORF">NCGR_LOCUS46092</name>
</gene>
<organism evidence="3 4">
    <name type="scientific">Miscanthus lutarioriparius</name>
    <dbReference type="NCBI Taxonomy" id="422564"/>
    <lineage>
        <taxon>Eukaryota</taxon>
        <taxon>Viridiplantae</taxon>
        <taxon>Streptophyta</taxon>
        <taxon>Embryophyta</taxon>
        <taxon>Tracheophyta</taxon>
        <taxon>Spermatophyta</taxon>
        <taxon>Magnoliopsida</taxon>
        <taxon>Liliopsida</taxon>
        <taxon>Poales</taxon>
        <taxon>Poaceae</taxon>
        <taxon>PACMAD clade</taxon>
        <taxon>Panicoideae</taxon>
        <taxon>Andropogonodae</taxon>
        <taxon>Andropogoneae</taxon>
        <taxon>Saccharinae</taxon>
        <taxon>Miscanthus</taxon>
    </lineage>
</organism>
<dbReference type="OrthoDB" id="696017at2759"/>
<proteinExistence type="predicted"/>
<reference evidence="3" key="1">
    <citation type="submission" date="2020-10" db="EMBL/GenBank/DDBJ databases">
        <authorList>
            <person name="Han B."/>
            <person name="Lu T."/>
            <person name="Zhao Q."/>
            <person name="Huang X."/>
            <person name="Zhao Y."/>
        </authorList>
    </citation>
    <scope>NUCLEOTIDE SEQUENCE</scope>
</reference>
<evidence type="ECO:0000256" key="1">
    <source>
        <dbReference type="SAM" id="Coils"/>
    </source>
</evidence>
<evidence type="ECO:0000313" key="4">
    <source>
        <dbReference type="Proteomes" id="UP000604825"/>
    </source>
</evidence>
<dbReference type="EMBL" id="CAJGYO010000012">
    <property type="protein sequence ID" value="CAD6262758.1"/>
    <property type="molecule type" value="Genomic_DNA"/>
</dbReference>
<feature type="compositionally biased region" description="Polar residues" evidence="2">
    <location>
        <begin position="439"/>
        <end position="457"/>
    </location>
</feature>
<evidence type="ECO:0000313" key="3">
    <source>
        <dbReference type="EMBL" id="CAD6262758.1"/>
    </source>
</evidence>
<evidence type="ECO:0008006" key="5">
    <source>
        <dbReference type="Google" id="ProtNLM"/>
    </source>
</evidence>
<feature type="region of interest" description="Disordered" evidence="2">
    <location>
        <begin position="132"/>
        <end position="152"/>
    </location>
</feature>
<feature type="compositionally biased region" description="Basic and acidic residues" evidence="2">
    <location>
        <begin position="604"/>
        <end position="615"/>
    </location>
</feature>
<keyword evidence="1" id="KW-0175">Coiled coil</keyword>
<feature type="compositionally biased region" description="Basic and acidic residues" evidence="2">
    <location>
        <begin position="142"/>
        <end position="152"/>
    </location>
</feature>
<comment type="caution">
    <text evidence="3">The sequence shown here is derived from an EMBL/GenBank/DDBJ whole genome shotgun (WGS) entry which is preliminary data.</text>
</comment>
<keyword evidence="4" id="KW-1185">Reference proteome</keyword>
<name>A0A811QZS9_9POAL</name>
<feature type="compositionally biased region" description="Basic residues" evidence="2">
    <location>
        <begin position="96"/>
        <end position="109"/>
    </location>
</feature>
<feature type="compositionally biased region" description="Basic and acidic residues" evidence="2">
    <location>
        <begin position="82"/>
        <end position="95"/>
    </location>
</feature>